<feature type="region of interest" description="Disordered" evidence="2">
    <location>
        <begin position="942"/>
        <end position="1379"/>
    </location>
</feature>
<feature type="compositionally biased region" description="Polar residues" evidence="2">
    <location>
        <begin position="1451"/>
        <end position="1467"/>
    </location>
</feature>
<sequence length="1501" mass="169109">SANSTFVHHHTNHSNSVTFNKLESGSASTARQVSAGVESQSHSEIAGLAGAVVAGIVGGLSEREKAHKTEEEERRIWRQEEHRGAVEVGHTFGKEGPEEQRKGEENRAFEVSRIQKEQHDRMMYDERVRRETAEQEAREMGQLIYERQEAERLRKSQEERRIQLDLELQEKRRDEEALELQRIQLTLARERENETIRRIEQARQEGIARKERLAKEERSRKEEQEQAAEYRRRMEMERDEARAFKLEEEQKAVMALQLKRVEDERRIQREREREVRAAEEKRRMAALFEMERLEEVEFERRMFMQRERSKQLREQALQRAQYEFQRARQTEEEEKRGIQIQIEAEKDLRRKRLVEEDEKRLAEHREKKGMEEEIARQLHAQAEAEKLRVKLQKQQEEERRLDMEEEMTRTLQAQIEAEKVKEDQQKREEGEKREHGLQAEEYRRTIATVEAKRRDAVEFQMIEREIQLERERKAEEEHLIQMEVDRRLAAERAEQERIDLEAKAAELKAQMAVLAAQQKEAREARRRKRKADPNYREREVSRNRERSRERETEREKARREQVEMIRKNAGLDEKPSKSKRSVSFAELPTRPVEFTERSWTFPGGVPKLVQTAPTPPPGTPKTPLLVHVDPSSYFPPTEKEKEGESSNKQSGAQELEEQRLEIGSPEVIVASPPLGSPEVGFSTLDKEIAVGTPFTGIPVAPQPYNAIGTAETVIAIGTTEESQETTEEQRGRQRNVYYGPALPEGYQFRSALQESFYGPGLPIDYFSAGPGPSVPIAEPVYFGQSPPMAYGPPLPDNYKYPKRPDSESSEEGRFHSPAEFTETELKDCSKPPLVYGTMPCDLGDSLKANFLIDEAVSESEFATPPTGGTMDNTPTATTRNTPVSRQHAQGSREGSRSVTPTPPSRRSTEEKKQENAQFTAIAVAAAEAAGFNSGLVLGQAITATPEATKPPTPVDPRSVEEEETKHNRSRSMSRISEVLRSGSQSKSRRQRAGSLFGRSKASDSMSSDSRADSMTAGSGGVSLESSPPTLERSTDTARRMSLTANVLASMKRLGGGGDKSHPQGAPGEVERRVSLDQSPNTPHTTPPASIMDGWMSGRRSRKSSVTYHSDDSQMLEETERLAAGSGTESKKEKKERIEREKKEKKEEKAKEKKEKKEEKEKSSGEAGSPESGKSRWGGLFGKLGGKQMTPSSSPSKHSFASVAQKVMADPALTKIPPPPTRSGSDEGETHTRPTTSRSFRSFAGVFGGGRSDHATDSANPESASIHNEDLTSQDLGRPSFDASQSEHAEARMMTFQGPQEEVSGDDVRDREAGKGTVEISDQAGIQGGERNKRGIPVPRGGLRRGRSTEFAELVGRGSLDERGLPSPIPELSEGRNSWRNSREIGMSLDQVAGINRADTCTPEQIPPPTPDVVNEDQEFRGPETRIPQLSKTSSWKALARKKKTGDLAAASSESIDSLPEQHQSGDVNDTEVRMESCLPQIRRTEGLKVKTIINPRDRKQV</sequence>
<evidence type="ECO:0000256" key="2">
    <source>
        <dbReference type="SAM" id="MobiDB-lite"/>
    </source>
</evidence>
<dbReference type="GO" id="GO:0032982">
    <property type="term" value="C:myosin filament"/>
    <property type="evidence" value="ECO:0007669"/>
    <property type="project" value="TreeGrafter"/>
</dbReference>
<evidence type="ECO:0000256" key="1">
    <source>
        <dbReference type="SAM" id="Coils"/>
    </source>
</evidence>
<dbReference type="EMBL" id="PYWC01000023">
    <property type="protein sequence ID" value="PWW77365.1"/>
    <property type="molecule type" value="Genomic_DNA"/>
</dbReference>
<dbReference type="GO" id="GO:0051015">
    <property type="term" value="F:actin filament binding"/>
    <property type="evidence" value="ECO:0007669"/>
    <property type="project" value="TreeGrafter"/>
</dbReference>
<feature type="region of interest" description="Disordered" evidence="2">
    <location>
        <begin position="210"/>
        <end position="234"/>
    </location>
</feature>
<name>A0A317SS82_9PEZI</name>
<feature type="compositionally biased region" description="Basic and acidic residues" evidence="2">
    <location>
        <begin position="416"/>
        <end position="439"/>
    </location>
</feature>
<comment type="caution">
    <text evidence="3">The sequence shown here is derived from an EMBL/GenBank/DDBJ whole genome shotgun (WGS) entry which is preliminary data.</text>
</comment>
<feature type="region of interest" description="Disordered" evidence="2">
    <location>
        <begin position="792"/>
        <end position="825"/>
    </location>
</feature>
<dbReference type="Proteomes" id="UP000246991">
    <property type="component" value="Unassembled WGS sequence"/>
</dbReference>
<feature type="compositionally biased region" description="Basic and acidic residues" evidence="2">
    <location>
        <begin position="531"/>
        <end position="576"/>
    </location>
</feature>
<accession>A0A317SS82</accession>
<gene>
    <name evidence="3" type="ORF">C7212DRAFT_174992</name>
</gene>
<feature type="region of interest" description="Disordered" evidence="2">
    <location>
        <begin position="613"/>
        <end position="663"/>
    </location>
</feature>
<dbReference type="OrthoDB" id="5406472at2759"/>
<evidence type="ECO:0000313" key="4">
    <source>
        <dbReference type="Proteomes" id="UP000246991"/>
    </source>
</evidence>
<feature type="region of interest" description="Disordered" evidence="2">
    <location>
        <begin position="1"/>
        <end position="30"/>
    </location>
</feature>
<feature type="compositionally biased region" description="Basic and acidic residues" evidence="2">
    <location>
        <begin position="802"/>
        <end position="816"/>
    </location>
</feature>
<evidence type="ECO:0000313" key="3">
    <source>
        <dbReference type="EMBL" id="PWW77365.1"/>
    </source>
</evidence>
<feature type="coiled-coil region" evidence="1">
    <location>
        <begin position="377"/>
        <end position="414"/>
    </location>
</feature>
<proteinExistence type="predicted"/>
<organism evidence="3 4">
    <name type="scientific">Tuber magnatum</name>
    <name type="common">white Piedmont truffle</name>
    <dbReference type="NCBI Taxonomy" id="42249"/>
    <lineage>
        <taxon>Eukaryota</taxon>
        <taxon>Fungi</taxon>
        <taxon>Dikarya</taxon>
        <taxon>Ascomycota</taxon>
        <taxon>Pezizomycotina</taxon>
        <taxon>Pezizomycetes</taxon>
        <taxon>Pezizales</taxon>
        <taxon>Tuberaceae</taxon>
        <taxon>Tuber</taxon>
    </lineage>
</organism>
<protein>
    <submittedName>
        <fullName evidence="3">Uncharacterized protein</fullName>
    </submittedName>
</protein>
<keyword evidence="4" id="KW-1185">Reference proteome</keyword>
<dbReference type="PANTHER" id="PTHR45615:SF40">
    <property type="entry name" value="MYOSIN HEAVY CHAIN, NON-MUSCLE"/>
    <property type="match status" value="1"/>
</dbReference>
<dbReference type="GO" id="GO:0016460">
    <property type="term" value="C:myosin II complex"/>
    <property type="evidence" value="ECO:0007669"/>
    <property type="project" value="TreeGrafter"/>
</dbReference>
<feature type="region of interest" description="Disordered" evidence="2">
    <location>
        <begin position="415"/>
        <end position="439"/>
    </location>
</feature>
<dbReference type="PANTHER" id="PTHR45615">
    <property type="entry name" value="MYOSIN HEAVY CHAIN, NON-MUSCLE"/>
    <property type="match status" value="1"/>
</dbReference>
<dbReference type="GO" id="GO:0000146">
    <property type="term" value="F:microfilament motor activity"/>
    <property type="evidence" value="ECO:0007669"/>
    <property type="project" value="TreeGrafter"/>
</dbReference>
<dbReference type="GO" id="GO:0005737">
    <property type="term" value="C:cytoplasm"/>
    <property type="evidence" value="ECO:0007669"/>
    <property type="project" value="TreeGrafter"/>
</dbReference>
<feature type="compositionally biased region" description="Polar residues" evidence="2">
    <location>
        <begin position="1256"/>
        <end position="1274"/>
    </location>
</feature>
<feature type="compositionally biased region" description="Low complexity" evidence="2">
    <location>
        <begin position="1191"/>
        <end position="1201"/>
    </location>
</feature>
<feature type="region of interest" description="Disordered" evidence="2">
    <location>
        <begin position="858"/>
        <end position="915"/>
    </location>
</feature>
<feature type="compositionally biased region" description="Polar residues" evidence="2">
    <location>
        <begin position="869"/>
        <end position="889"/>
    </location>
</feature>
<dbReference type="STRING" id="42249.A0A317SS82"/>
<keyword evidence="1" id="KW-0175">Coiled coil</keyword>
<feature type="region of interest" description="Disordered" evidence="2">
    <location>
        <begin position="1398"/>
        <end position="1472"/>
    </location>
</feature>
<feature type="compositionally biased region" description="Polar residues" evidence="2">
    <location>
        <begin position="1075"/>
        <end position="1087"/>
    </location>
</feature>
<feature type="compositionally biased region" description="Basic and acidic residues" evidence="2">
    <location>
        <begin position="1128"/>
        <end position="1163"/>
    </location>
</feature>
<feature type="compositionally biased region" description="Basic and acidic residues" evidence="2">
    <location>
        <begin position="957"/>
        <end position="966"/>
    </location>
</feature>
<feature type="compositionally biased region" description="Polar residues" evidence="2">
    <location>
        <begin position="13"/>
        <end position="30"/>
    </location>
</feature>
<feature type="region of interest" description="Disordered" evidence="2">
    <location>
        <begin position="515"/>
        <end position="586"/>
    </location>
</feature>
<reference evidence="3 4" key="1">
    <citation type="submission" date="2018-03" db="EMBL/GenBank/DDBJ databases">
        <title>Genomes of Pezizomycetes fungi and the evolution of truffles.</title>
        <authorList>
            <person name="Murat C."/>
            <person name="Payen T."/>
            <person name="Noel B."/>
            <person name="Kuo A."/>
            <person name="Martin F.M."/>
        </authorList>
    </citation>
    <scope>NUCLEOTIDE SEQUENCE [LARGE SCALE GENOMIC DNA]</scope>
    <source>
        <strain evidence="3">091103-1</strain>
    </source>
</reference>
<feature type="non-terminal residue" evidence="3">
    <location>
        <position position="1"/>
    </location>
</feature>
<feature type="compositionally biased region" description="Low complexity" evidence="2">
    <location>
        <begin position="992"/>
        <end position="1014"/>
    </location>
</feature>